<evidence type="ECO:0000313" key="2">
    <source>
        <dbReference type="Proteomes" id="UP000515160"/>
    </source>
</evidence>
<feature type="region of interest" description="Disordered" evidence="1">
    <location>
        <begin position="1"/>
        <end position="21"/>
    </location>
</feature>
<keyword evidence="2" id="KW-1185">Reference proteome</keyword>
<organism evidence="2 3">
    <name type="scientific">Drosophila albomicans</name>
    <name type="common">Fruit fly</name>
    <dbReference type="NCBI Taxonomy" id="7291"/>
    <lineage>
        <taxon>Eukaryota</taxon>
        <taxon>Metazoa</taxon>
        <taxon>Ecdysozoa</taxon>
        <taxon>Arthropoda</taxon>
        <taxon>Hexapoda</taxon>
        <taxon>Insecta</taxon>
        <taxon>Pterygota</taxon>
        <taxon>Neoptera</taxon>
        <taxon>Endopterygota</taxon>
        <taxon>Diptera</taxon>
        <taxon>Brachycera</taxon>
        <taxon>Muscomorpha</taxon>
        <taxon>Ephydroidea</taxon>
        <taxon>Drosophilidae</taxon>
        <taxon>Drosophila</taxon>
    </lineage>
</organism>
<evidence type="ECO:0000256" key="1">
    <source>
        <dbReference type="SAM" id="MobiDB-lite"/>
    </source>
</evidence>
<gene>
    <name evidence="3" type="primary">LOC117570635</name>
</gene>
<proteinExistence type="predicted"/>
<evidence type="ECO:0000313" key="3">
    <source>
        <dbReference type="RefSeq" id="XP_051860543.1"/>
    </source>
</evidence>
<dbReference type="Proteomes" id="UP000515160">
    <property type="component" value="Chromosome 3"/>
</dbReference>
<dbReference type="AlphaFoldDB" id="A0A9C6T6L5"/>
<dbReference type="RefSeq" id="XP_051860543.1">
    <property type="nucleotide sequence ID" value="XM_052004583.1"/>
</dbReference>
<accession>A0A9C6T6L5</accession>
<sequence length="62" mass="7184">MANGEQRAASSEQRVASGKVESGEWRVCEWWLSGSIKGHLRYKVGLRELLEVQLKRCKYYIL</sequence>
<protein>
    <submittedName>
        <fullName evidence="3">Uncharacterized protein LOC117570635 isoform X2</fullName>
    </submittedName>
</protein>
<dbReference type="GeneID" id="117570635"/>
<reference evidence="3" key="1">
    <citation type="submission" date="2025-08" db="UniProtKB">
        <authorList>
            <consortium name="RefSeq"/>
        </authorList>
    </citation>
    <scope>IDENTIFICATION</scope>
    <source>
        <strain evidence="3">15112-1751.03</strain>
        <tissue evidence="3">Whole Adult</tissue>
    </source>
</reference>
<name>A0A9C6T6L5_DROAB</name>